<name>A0AA40FT95_9HYME</name>
<dbReference type="Proteomes" id="UP001177670">
    <property type="component" value="Unassembled WGS sequence"/>
</dbReference>
<dbReference type="AlphaFoldDB" id="A0AA40FT95"/>
<gene>
    <name evidence="1" type="ORF">K0M31_006843</name>
</gene>
<evidence type="ECO:0000313" key="2">
    <source>
        <dbReference type="Proteomes" id="UP001177670"/>
    </source>
</evidence>
<keyword evidence="2" id="KW-1185">Reference proteome</keyword>
<organism evidence="1 2">
    <name type="scientific">Melipona bicolor</name>
    <dbReference type="NCBI Taxonomy" id="60889"/>
    <lineage>
        <taxon>Eukaryota</taxon>
        <taxon>Metazoa</taxon>
        <taxon>Ecdysozoa</taxon>
        <taxon>Arthropoda</taxon>
        <taxon>Hexapoda</taxon>
        <taxon>Insecta</taxon>
        <taxon>Pterygota</taxon>
        <taxon>Neoptera</taxon>
        <taxon>Endopterygota</taxon>
        <taxon>Hymenoptera</taxon>
        <taxon>Apocrita</taxon>
        <taxon>Aculeata</taxon>
        <taxon>Apoidea</taxon>
        <taxon>Anthophila</taxon>
        <taxon>Apidae</taxon>
        <taxon>Melipona</taxon>
    </lineage>
</organism>
<protein>
    <submittedName>
        <fullName evidence="1">Uncharacterized protein</fullName>
    </submittedName>
</protein>
<proteinExistence type="predicted"/>
<dbReference type="EMBL" id="JAHYIQ010000018">
    <property type="protein sequence ID" value="KAK1124492.1"/>
    <property type="molecule type" value="Genomic_DNA"/>
</dbReference>
<accession>A0AA40FT95</accession>
<evidence type="ECO:0000313" key="1">
    <source>
        <dbReference type="EMBL" id="KAK1124492.1"/>
    </source>
</evidence>
<comment type="caution">
    <text evidence="1">The sequence shown here is derived from an EMBL/GenBank/DDBJ whole genome shotgun (WGS) entry which is preliminary data.</text>
</comment>
<sequence length="134" mass="15117">MTHHRKEVTYLASWSGSHSERELANKTLPAKTTRMCGSASGLHTFHKSSTSQFSPLCHLLYNAKSTLGRTTREQFASYSFTETAVSSVDAVVQSKSRFFDIPFMFAVANAIVTVHKQLANNMWTRCYVTLQELY</sequence>
<reference evidence="1" key="1">
    <citation type="submission" date="2021-10" db="EMBL/GenBank/DDBJ databases">
        <title>Melipona bicolor Genome sequencing and assembly.</title>
        <authorList>
            <person name="Araujo N.S."/>
            <person name="Arias M.C."/>
        </authorList>
    </citation>
    <scope>NUCLEOTIDE SEQUENCE</scope>
    <source>
        <strain evidence="1">USP_2M_L1-L4_2017</strain>
        <tissue evidence="1">Whole body</tissue>
    </source>
</reference>